<dbReference type="Proteomes" id="UP001187221">
    <property type="component" value="Unassembled WGS sequence"/>
</dbReference>
<evidence type="ECO:0000313" key="7">
    <source>
        <dbReference type="EMBL" id="GMM59385.1"/>
    </source>
</evidence>
<evidence type="ECO:0000256" key="2">
    <source>
        <dbReference type="ARBA" id="ARBA00004196"/>
    </source>
</evidence>
<evidence type="ECO:0000256" key="4">
    <source>
        <dbReference type="ARBA" id="ARBA00022596"/>
    </source>
</evidence>
<accession>A0ABQ6P2T2</accession>
<dbReference type="SUPFAM" id="SSF56762">
    <property type="entry name" value="HydB/Nqo4-like"/>
    <property type="match status" value="1"/>
</dbReference>
<name>A0ABQ6P2T2_9SPHN</name>
<protein>
    <submittedName>
        <fullName evidence="7">Nickel-dependent hydrogenase large subunit</fullName>
    </submittedName>
</protein>
<dbReference type="PANTHER" id="PTHR42958">
    <property type="entry name" value="HYDROGENASE-2 LARGE CHAIN"/>
    <property type="match status" value="1"/>
</dbReference>
<keyword evidence="5" id="KW-0479">Metal-binding</keyword>
<gene>
    <name evidence="7" type="ORF">NUTIK01_01620</name>
</gene>
<dbReference type="InterPro" id="IPR001501">
    <property type="entry name" value="Ni-dep_hyd_lsu"/>
</dbReference>
<sequence length="488" mass="52065">MSDTPRLIIGPFNRVEGDLEVRLDMAGDHVEAARVTSPLYRGFEGMLVGRAAEDALVYAPRICGICSVSQSVAAARALAGVRPAGHARRVAPPNGAHATNLVHAVENLADHITHFYLFFMPDFARETYAAEPWYEAAAARFTAMKGTAASQMLPARAGLMNLMGVLAGKWPHTLSIQPGGSTRAITRAEQARLRLMLAGFRAFCETSLFAAPLEQVAAFTNRDALYAWAEGSPGDAAHFLRLSRALGLAGLGRTSLRHMSFGAYASSDGPLFARGVFHAQAGAAAPLPLGAIAEDVSHAWYRGEGGPPRSAAPMPDMANPDAYSWCKAPRLGGHVAEVGALSRQLVAGHPLLRDMVARDGANVESRVVARLVEVALVTIAMEHWIDVIDPAAPFQDTSPRLDTGDAMGLTEAARGSLGHWLRLDQGRISHYQIIAPTTWNFSPRDAAGTPGPLEQALVGAPLRSGETEPVSVQHIVRSFDPCMVCTVH</sequence>
<dbReference type="InterPro" id="IPR050867">
    <property type="entry name" value="NiFe/NiFeSe_hydrgnase_LSU"/>
</dbReference>
<dbReference type="PANTHER" id="PTHR42958:SF4">
    <property type="entry name" value="HYDROGENASE EXPRESSION_FORMATION PROTEIN HUPK"/>
    <property type="match status" value="1"/>
</dbReference>
<organism evidence="7 8">
    <name type="scientific">Novosphingobium pituita</name>
    <dbReference type="NCBI Taxonomy" id="3056842"/>
    <lineage>
        <taxon>Bacteria</taxon>
        <taxon>Pseudomonadati</taxon>
        <taxon>Pseudomonadota</taxon>
        <taxon>Alphaproteobacteria</taxon>
        <taxon>Sphingomonadales</taxon>
        <taxon>Sphingomonadaceae</taxon>
        <taxon>Novosphingobium</taxon>
    </lineage>
</organism>
<dbReference type="InterPro" id="IPR029014">
    <property type="entry name" value="NiFe-Hase_large"/>
</dbReference>
<dbReference type="RefSeq" id="WP_317973243.1">
    <property type="nucleotide sequence ID" value="NZ_BTFW01000001.1"/>
</dbReference>
<dbReference type="Gene3D" id="1.10.645.10">
    <property type="entry name" value="Cytochrome-c3 Hydrogenase, chain B"/>
    <property type="match status" value="1"/>
</dbReference>
<keyword evidence="8" id="KW-1185">Reference proteome</keyword>
<dbReference type="InterPro" id="IPR018194">
    <property type="entry name" value="Ni-dep_hyd_lsu_Ni_BS"/>
</dbReference>
<evidence type="ECO:0000256" key="5">
    <source>
        <dbReference type="ARBA" id="ARBA00022723"/>
    </source>
</evidence>
<comment type="similarity">
    <text evidence="3">Belongs to the [NiFe]/[NiFeSe] hydrogenase large subunit family.</text>
</comment>
<dbReference type="PROSITE" id="PS00507">
    <property type="entry name" value="NI_HGENASE_L_1"/>
    <property type="match status" value="1"/>
</dbReference>
<evidence type="ECO:0000313" key="8">
    <source>
        <dbReference type="Proteomes" id="UP001187221"/>
    </source>
</evidence>
<comment type="caution">
    <text evidence="7">The sequence shown here is derived from an EMBL/GenBank/DDBJ whole genome shotgun (WGS) entry which is preliminary data.</text>
</comment>
<proteinExistence type="inferred from homology"/>
<comment type="subcellular location">
    <subcellularLocation>
        <location evidence="2">Cell envelope</location>
    </subcellularLocation>
</comment>
<evidence type="ECO:0000256" key="6">
    <source>
        <dbReference type="ARBA" id="ARBA00023002"/>
    </source>
</evidence>
<keyword evidence="6" id="KW-0560">Oxidoreductase</keyword>
<comment type="cofactor">
    <cofactor evidence="1">
        <name>Ni(2+)</name>
        <dbReference type="ChEBI" id="CHEBI:49786"/>
    </cofactor>
</comment>
<keyword evidence="4" id="KW-0533">Nickel</keyword>
<reference evidence="7 8" key="1">
    <citation type="submission" date="2023-06" db="EMBL/GenBank/DDBJ databases">
        <title>Draft genome sequence of Novosphingobium sp. strain IK01.</title>
        <authorList>
            <person name="Hatamoto M."/>
            <person name="Ikarashi T."/>
            <person name="Yamaguchi T."/>
        </authorList>
    </citation>
    <scope>NUCLEOTIDE SEQUENCE [LARGE SCALE GENOMIC DNA]</scope>
    <source>
        <strain evidence="7 8">IK01</strain>
    </source>
</reference>
<dbReference type="EMBL" id="BTFW01000001">
    <property type="protein sequence ID" value="GMM59385.1"/>
    <property type="molecule type" value="Genomic_DNA"/>
</dbReference>
<evidence type="ECO:0000256" key="3">
    <source>
        <dbReference type="ARBA" id="ARBA00009292"/>
    </source>
</evidence>
<dbReference type="Pfam" id="PF00374">
    <property type="entry name" value="NiFeSe_Hases"/>
    <property type="match status" value="2"/>
</dbReference>
<evidence type="ECO:0000256" key="1">
    <source>
        <dbReference type="ARBA" id="ARBA00001967"/>
    </source>
</evidence>